<dbReference type="InterPro" id="IPR026204">
    <property type="entry name" value="GRIPAP1"/>
</dbReference>
<keyword evidence="1" id="KW-0175">Coiled coil</keyword>
<sequence length="377" mass="44084">MISSEDFNLLQEQLISLKREKYEFSEKEKKLNNELKLLKEQLEEDGGKKKSSLFSDIVSRKGKMNEIQEENETLKKTIQQNSVVYIEQNEALKHNIKSLFETNSQLEEQILLLKKDIQTYVLKSEEQQNTVRKLQVDLAELHCTNEDLELKLQNQTNQSSNSNITNTNTNTTGVSLDSIVEILNGFNLENDELKEKITDLFNMSQDDNNNAATTPPSPVTPKEIIFHPLGEPEYNPDNEKEKQKLRDTIKHLMEQIRDNEGKANKNSSEIKEAIENNEQLNLQISQWKEKHREAEINRVKIEERLEGDIKKLREEYSNIESEKQKLEEDFQKMQNALQVSSKKFEESIEQQDSTLHSEKEKYEKLLNERSQELTNQK</sequence>
<dbReference type="VEuPathDB" id="AmoebaDB:DICPUDRAFT_150222"/>
<organism evidence="2 3">
    <name type="scientific">Dictyostelium purpureum</name>
    <name type="common">Slime mold</name>
    <dbReference type="NCBI Taxonomy" id="5786"/>
    <lineage>
        <taxon>Eukaryota</taxon>
        <taxon>Amoebozoa</taxon>
        <taxon>Evosea</taxon>
        <taxon>Eumycetozoa</taxon>
        <taxon>Dictyostelia</taxon>
        <taxon>Dictyosteliales</taxon>
        <taxon>Dictyosteliaceae</taxon>
        <taxon>Dictyostelium</taxon>
    </lineage>
</organism>
<accession>F0ZFS1</accession>
<protein>
    <submittedName>
        <fullName evidence="2">Uncharacterized protein</fullName>
    </submittedName>
</protein>
<dbReference type="KEGG" id="dpp:DICPUDRAFT_150222"/>
<proteinExistence type="predicted"/>
<dbReference type="OrthoDB" id="20903at2759"/>
<dbReference type="Proteomes" id="UP000001064">
    <property type="component" value="Unassembled WGS sequence"/>
</dbReference>
<evidence type="ECO:0000313" key="3">
    <source>
        <dbReference type="Proteomes" id="UP000001064"/>
    </source>
</evidence>
<dbReference type="GeneID" id="10503650"/>
<feature type="coiled-coil region" evidence="1">
    <location>
        <begin position="21"/>
        <end position="158"/>
    </location>
</feature>
<evidence type="ECO:0000256" key="1">
    <source>
        <dbReference type="SAM" id="Coils"/>
    </source>
</evidence>
<dbReference type="PANTHER" id="PTHR18978">
    <property type="entry name" value="GRIP-1 ASSOCIATED PROTEIN 1"/>
    <property type="match status" value="1"/>
</dbReference>
<dbReference type="EMBL" id="GL871005">
    <property type="protein sequence ID" value="EGC37205.1"/>
    <property type="molecule type" value="Genomic_DNA"/>
</dbReference>
<dbReference type="AlphaFoldDB" id="F0ZFS1"/>
<reference evidence="3" key="1">
    <citation type="journal article" date="2011" name="Genome Biol.">
        <title>Comparative genomics of the social amoebae Dictyostelium discoideum and Dictyostelium purpureum.</title>
        <authorList>
            <consortium name="US DOE Joint Genome Institute (JGI-PGF)"/>
            <person name="Sucgang R."/>
            <person name="Kuo A."/>
            <person name="Tian X."/>
            <person name="Salerno W."/>
            <person name="Parikh A."/>
            <person name="Feasley C.L."/>
            <person name="Dalin E."/>
            <person name="Tu H."/>
            <person name="Huang E."/>
            <person name="Barry K."/>
            <person name="Lindquist E."/>
            <person name="Shapiro H."/>
            <person name="Bruce D."/>
            <person name="Schmutz J."/>
            <person name="Salamov A."/>
            <person name="Fey P."/>
            <person name="Gaudet P."/>
            <person name="Anjard C."/>
            <person name="Babu M.M."/>
            <person name="Basu S."/>
            <person name="Bushmanova Y."/>
            <person name="van der Wel H."/>
            <person name="Katoh-Kurasawa M."/>
            <person name="Dinh C."/>
            <person name="Coutinho P.M."/>
            <person name="Saito T."/>
            <person name="Elias M."/>
            <person name="Schaap P."/>
            <person name="Kay R.R."/>
            <person name="Henrissat B."/>
            <person name="Eichinger L."/>
            <person name="Rivero F."/>
            <person name="Putnam N.H."/>
            <person name="West C.M."/>
            <person name="Loomis W.F."/>
            <person name="Chisholm R.L."/>
            <person name="Shaulsky G."/>
            <person name="Strassmann J.E."/>
            <person name="Queller D.C."/>
            <person name="Kuspa A."/>
            <person name="Grigoriev I.V."/>
        </authorList>
    </citation>
    <scope>NUCLEOTIDE SEQUENCE [LARGE SCALE GENOMIC DNA]</scope>
    <source>
        <strain evidence="3">QSDP1</strain>
    </source>
</reference>
<dbReference type="InParanoid" id="F0ZFS1"/>
<dbReference type="STRING" id="5786.F0ZFS1"/>
<dbReference type="RefSeq" id="XP_003286256.1">
    <property type="nucleotide sequence ID" value="XM_003286208.1"/>
</dbReference>
<feature type="coiled-coil region" evidence="1">
    <location>
        <begin position="235"/>
        <end position="368"/>
    </location>
</feature>
<keyword evidence="3" id="KW-1185">Reference proteome</keyword>
<gene>
    <name evidence="2" type="ORF">DICPUDRAFT_150222</name>
</gene>
<dbReference type="PANTHER" id="PTHR18978:SF1">
    <property type="entry name" value="GRIP1-ASSOCIATED PROTEIN 1"/>
    <property type="match status" value="1"/>
</dbReference>
<evidence type="ECO:0000313" key="2">
    <source>
        <dbReference type="EMBL" id="EGC37205.1"/>
    </source>
</evidence>
<name>F0ZFS1_DICPU</name>